<organism evidence="2 3">
    <name type="scientific">Extremus antarcticus</name>
    <dbReference type="NCBI Taxonomy" id="702011"/>
    <lineage>
        <taxon>Eukaryota</taxon>
        <taxon>Fungi</taxon>
        <taxon>Dikarya</taxon>
        <taxon>Ascomycota</taxon>
        <taxon>Pezizomycotina</taxon>
        <taxon>Dothideomycetes</taxon>
        <taxon>Dothideomycetidae</taxon>
        <taxon>Mycosphaerellales</taxon>
        <taxon>Extremaceae</taxon>
        <taxon>Extremus</taxon>
    </lineage>
</organism>
<dbReference type="EMBL" id="JAWDJX010000022">
    <property type="protein sequence ID" value="KAK3052094.1"/>
    <property type="molecule type" value="Genomic_DNA"/>
</dbReference>
<feature type="compositionally biased region" description="Acidic residues" evidence="1">
    <location>
        <begin position="748"/>
        <end position="773"/>
    </location>
</feature>
<feature type="region of interest" description="Disordered" evidence="1">
    <location>
        <begin position="246"/>
        <end position="275"/>
    </location>
</feature>
<evidence type="ECO:0000256" key="1">
    <source>
        <dbReference type="SAM" id="MobiDB-lite"/>
    </source>
</evidence>
<evidence type="ECO:0000313" key="2">
    <source>
        <dbReference type="EMBL" id="KAK3052094.1"/>
    </source>
</evidence>
<feature type="compositionally biased region" description="Polar residues" evidence="1">
    <location>
        <begin position="263"/>
        <end position="275"/>
    </location>
</feature>
<gene>
    <name evidence="2" type="ORF">LTR09_006686</name>
</gene>
<feature type="region of interest" description="Disordered" evidence="1">
    <location>
        <begin position="1"/>
        <end position="69"/>
    </location>
</feature>
<feature type="compositionally biased region" description="Polar residues" evidence="1">
    <location>
        <begin position="105"/>
        <end position="116"/>
    </location>
</feature>
<protein>
    <submittedName>
        <fullName evidence="2">Uncharacterized protein</fullName>
    </submittedName>
</protein>
<feature type="compositionally biased region" description="Polar residues" evidence="1">
    <location>
        <begin position="1"/>
        <end position="17"/>
    </location>
</feature>
<evidence type="ECO:0000313" key="3">
    <source>
        <dbReference type="Proteomes" id="UP001271007"/>
    </source>
</evidence>
<proteinExistence type="predicted"/>
<dbReference type="AlphaFoldDB" id="A0AAJ0DKF7"/>
<dbReference type="Gene3D" id="3.40.395.10">
    <property type="entry name" value="Adenoviral Proteinase, Chain A"/>
    <property type="match status" value="1"/>
</dbReference>
<feature type="region of interest" description="Disordered" evidence="1">
    <location>
        <begin position="657"/>
        <end position="704"/>
    </location>
</feature>
<dbReference type="InterPro" id="IPR038765">
    <property type="entry name" value="Papain-like_cys_pep_sf"/>
</dbReference>
<name>A0AAJ0DKF7_9PEZI</name>
<feature type="compositionally biased region" description="Polar residues" evidence="1">
    <location>
        <begin position="127"/>
        <end position="143"/>
    </location>
</feature>
<dbReference type="SUPFAM" id="SSF54001">
    <property type="entry name" value="Cysteine proteinases"/>
    <property type="match status" value="1"/>
</dbReference>
<sequence length="1002" mass="108329">MASSNGPSGESHTTPGNGPQRHTDQPANDGPSRRRRRSSRGRGGGQRGSAQPVAQRGLHNQPGYGCGRLSYDFLAGRVRRPAYLTHAAQAASAVDPSGGDDAPASGSTADTSTGLSFETRGLPALQERSTNVFGKRPASSSGLEASPKHEGKRPATAVNDEVLSHPSNPWEAGLVDAAPVVGSEEKTGVAALQSTVKYSPAPLTPERPLKVDGVVEAVPVADSLMKIGVTAPQSTTKCPSPVLDFGSNDEDQPPPLTIDSAPTPGTDSCNLETNTSDGPYFMTGALPNTQEATPATKIGSTAKSAATTIDTTAKTAATRIDTTAAKGPAKGSAARPMIAEDGPSKAWLETRRTRAMVGKDDFNTVRIGLVMAIDSEGDSWHRFRSTLIEVATRCEEYDGAQSDVLEDEKLFNPLDRCVPFASGAPFDSMQFRSWARMLPPRDSITDAWYDGTMIGNIVNLEASDRRNDVYFAAPDDTSTWITRARDMDITLARLETAVRGARETGVVSADGDIFPFPAYDMSSDTTVVVVPYNTGAHWITTTIEPKLGNGQGKITVYNSDGHQITVVERVRKTITLFADLIGSRPGLDWSRDGWEIVSGATTMQRNHWDCGPITAANCQRLCRGQVLEVIPGERVDEYGVDLRYDAVVRLSKHFLHNAGTQPTHKTPSAAKAAPRRRPAAPSKSKPTTSREPAVPPKKSAAPPKQQFALDPSLAMLDDASLALPEDSSLFLPEETDHIYDAGQRSVYDSEDEDEPISDGDDDNEPGDDGEDETEAVGDWLRDAGIREHICYVLQSPAFISSANLVEVILPALYEQDREVVTAQVEVVLQQTPSMFVWDWYDGEKYWHSRPGYSLDTQTIIDAFTSVKSATKEEARFAIIPAHCDMVVGVVRCSGSVKVSRVQDRFARTKELAVVWHKTNREGETPRYIDAAEAPQENPDDPFLTLCVLDVSSSRNSFLSNLQNHPVYQMLLNANEEAETAGRPRSVVMAGCDWDGLQTDNSS</sequence>
<feature type="region of interest" description="Disordered" evidence="1">
    <location>
        <begin position="86"/>
        <end position="170"/>
    </location>
</feature>
<feature type="region of interest" description="Disordered" evidence="1">
    <location>
        <begin position="742"/>
        <end position="773"/>
    </location>
</feature>
<accession>A0AAJ0DKF7</accession>
<dbReference type="Proteomes" id="UP001271007">
    <property type="component" value="Unassembled WGS sequence"/>
</dbReference>
<reference evidence="2" key="1">
    <citation type="submission" date="2023-04" db="EMBL/GenBank/DDBJ databases">
        <title>Black Yeasts Isolated from many extreme environments.</title>
        <authorList>
            <person name="Coleine C."/>
            <person name="Stajich J.E."/>
            <person name="Selbmann L."/>
        </authorList>
    </citation>
    <scope>NUCLEOTIDE SEQUENCE</scope>
    <source>
        <strain evidence="2">CCFEE 5312</strain>
    </source>
</reference>
<comment type="caution">
    <text evidence="2">The sequence shown here is derived from an EMBL/GenBank/DDBJ whole genome shotgun (WGS) entry which is preliminary data.</text>
</comment>
<keyword evidence="3" id="KW-1185">Reference proteome</keyword>